<organism evidence="1 2">
    <name type="scientific">Candidatus Shapirobacteria bacterium CG09_land_8_20_14_0_10_39_12</name>
    <dbReference type="NCBI Taxonomy" id="1974885"/>
    <lineage>
        <taxon>Bacteria</taxon>
        <taxon>Candidatus Shapironibacteriota</taxon>
    </lineage>
</organism>
<evidence type="ECO:0000313" key="1">
    <source>
        <dbReference type="EMBL" id="PIS14458.1"/>
    </source>
</evidence>
<sequence>MKIGNSSWVSATPISATNYGAFVNVGNERCGYEWVNVRWRDASDQQLHYCSLKMPKFDPGLLREGFMNSGCLNSCSLVDSNARRAILYDYDYDNWVSSFSKGSYICSNFKLFFNESSTVFQDSGSNCVASMSNQEKTINGQVNVYVSPVPATSGGGRGDIQLYNYINETTCGGPETPTPTPTPVCDPSCGRGVCGMRYWNNNCVAVYNDDFGCCHQTCVPPVGGLCQWVVGAGGFGCNACMPTSTPTPIPTGICNSFSSVFTFSYSTTVNHWWQTVDGDVHARNSITSRIPGCASTGKYLSLKGLGGMPGVVSWNGTTYLGEGSFSEAPDYNWQAKTDNTSTHIGYDYLFNKLNLSLSPTSGGESRNMPDSGIYLWDNTDSPLTLHGAVIRDGESVIIFTTGDIKIGSSDIEVKKGGFFALISKGNISFGVNIKKAQGFYLADGTITVNKKPAENDNQFFGEGSFIGLKGVILPRNIKDNCSPAQVFTFRPDLYINAPAEFQYGLSFFQEVAP</sequence>
<dbReference type="AlphaFoldDB" id="A0A2H0WRA2"/>
<proteinExistence type="predicted"/>
<gene>
    <name evidence="1" type="ORF">COT64_02525</name>
</gene>
<reference evidence="2" key="1">
    <citation type="submission" date="2017-09" db="EMBL/GenBank/DDBJ databases">
        <title>Depth-based differentiation of microbial function through sediment-hosted aquifers and enrichment of novel symbionts in the deep terrestrial subsurface.</title>
        <authorList>
            <person name="Probst A.J."/>
            <person name="Ladd B."/>
            <person name="Jarett J.K."/>
            <person name="Geller-Mcgrath D.E."/>
            <person name="Sieber C.M.K."/>
            <person name="Emerson J.B."/>
            <person name="Anantharaman K."/>
            <person name="Thomas B.C."/>
            <person name="Malmstrom R."/>
            <person name="Stieglmeier M."/>
            <person name="Klingl A."/>
            <person name="Woyke T."/>
            <person name="Ryan C.M."/>
            <person name="Banfield J.F."/>
        </authorList>
    </citation>
    <scope>NUCLEOTIDE SEQUENCE [LARGE SCALE GENOMIC DNA]</scope>
</reference>
<name>A0A2H0WRA2_9BACT</name>
<comment type="caution">
    <text evidence="1">The sequence shown here is derived from an EMBL/GenBank/DDBJ whole genome shotgun (WGS) entry which is preliminary data.</text>
</comment>
<dbReference type="Proteomes" id="UP000230775">
    <property type="component" value="Unassembled WGS sequence"/>
</dbReference>
<evidence type="ECO:0000313" key="2">
    <source>
        <dbReference type="Proteomes" id="UP000230775"/>
    </source>
</evidence>
<dbReference type="EMBL" id="PEZI01000053">
    <property type="protein sequence ID" value="PIS14458.1"/>
    <property type="molecule type" value="Genomic_DNA"/>
</dbReference>
<accession>A0A2H0WRA2</accession>
<protein>
    <submittedName>
        <fullName evidence="1">Uncharacterized protein</fullName>
    </submittedName>
</protein>